<dbReference type="EMBL" id="JAFBER010000008">
    <property type="protein sequence ID" value="MBM7645372.1"/>
    <property type="molecule type" value="Genomic_DNA"/>
</dbReference>
<evidence type="ECO:0000256" key="2">
    <source>
        <dbReference type="ARBA" id="ARBA00022801"/>
    </source>
</evidence>
<dbReference type="PANTHER" id="PTHR11717:SF31">
    <property type="entry name" value="LOW MOLECULAR WEIGHT PROTEIN-TYROSINE-PHOSPHATASE ETP-RELATED"/>
    <property type="match status" value="1"/>
</dbReference>
<dbReference type="PRINTS" id="PR00719">
    <property type="entry name" value="LMWPTPASE"/>
</dbReference>
<keyword evidence="7" id="KW-1185">Reference proteome</keyword>
<feature type="region of interest" description="Disordered" evidence="4">
    <location>
        <begin position="134"/>
        <end position="154"/>
    </location>
</feature>
<dbReference type="Proteomes" id="UP000808914">
    <property type="component" value="Unassembled WGS sequence"/>
</dbReference>
<dbReference type="CDD" id="cd16344">
    <property type="entry name" value="LMWPAP"/>
    <property type="match status" value="1"/>
</dbReference>
<evidence type="ECO:0000313" key="6">
    <source>
        <dbReference type="EMBL" id="MBM7645372.1"/>
    </source>
</evidence>
<evidence type="ECO:0000256" key="4">
    <source>
        <dbReference type="SAM" id="MobiDB-lite"/>
    </source>
</evidence>
<evidence type="ECO:0000256" key="1">
    <source>
        <dbReference type="ARBA" id="ARBA00011063"/>
    </source>
</evidence>
<dbReference type="PANTHER" id="PTHR11717">
    <property type="entry name" value="LOW MOLECULAR WEIGHT PROTEIN TYROSINE PHOSPHATASE"/>
    <property type="match status" value="1"/>
</dbReference>
<organism evidence="6 7">
    <name type="scientific">Scopulibacillus daqui</name>
    <dbReference type="NCBI Taxonomy" id="1469162"/>
    <lineage>
        <taxon>Bacteria</taxon>
        <taxon>Bacillati</taxon>
        <taxon>Bacillota</taxon>
        <taxon>Bacilli</taxon>
        <taxon>Bacillales</taxon>
        <taxon>Sporolactobacillaceae</taxon>
        <taxon>Scopulibacillus</taxon>
    </lineage>
</organism>
<sequence>MKNILFVCTGNTCRSPMAEAILKHKGKDIFNVKSAGVFANNGSPAHPHAVQVLKDRDISVDHRSQALDKSLIDWADLILTMTENHKQLLCGQYPESIDKTYTLKEFILLGKDEEEQWKQIKKKTADLLEKQSKLMNKKGDVKPNKDQAEREKKLRESIEKDMEIVRELEAKFPNLDINDPFGGSVEDYEQACREIEDLIEKLVKNF</sequence>
<evidence type="ECO:0000256" key="3">
    <source>
        <dbReference type="ARBA" id="ARBA00022912"/>
    </source>
</evidence>
<evidence type="ECO:0000313" key="7">
    <source>
        <dbReference type="Proteomes" id="UP000808914"/>
    </source>
</evidence>
<protein>
    <submittedName>
        <fullName evidence="6">Protein-tyrosine phosphatase</fullName>
        <ecNumber evidence="6">3.1.3.48</ecNumber>
    </submittedName>
</protein>
<dbReference type="InterPro" id="IPR050438">
    <property type="entry name" value="LMW_PTPase"/>
</dbReference>
<dbReference type="InterPro" id="IPR017867">
    <property type="entry name" value="Tyr_phospatase_low_mol_wt"/>
</dbReference>
<reference evidence="6 7" key="1">
    <citation type="submission" date="2021-01" db="EMBL/GenBank/DDBJ databases">
        <title>Genomic Encyclopedia of Type Strains, Phase IV (KMG-IV): sequencing the most valuable type-strain genomes for metagenomic binning, comparative biology and taxonomic classification.</title>
        <authorList>
            <person name="Goeker M."/>
        </authorList>
    </citation>
    <scope>NUCLEOTIDE SEQUENCE [LARGE SCALE GENOMIC DNA]</scope>
    <source>
        <strain evidence="6 7">DSM 28236</strain>
    </source>
</reference>
<accession>A0ABS2PZA4</accession>
<dbReference type="SMART" id="SM00226">
    <property type="entry name" value="LMWPc"/>
    <property type="match status" value="1"/>
</dbReference>
<name>A0ABS2PZA4_9BACL</name>
<dbReference type="GO" id="GO:0004725">
    <property type="term" value="F:protein tyrosine phosphatase activity"/>
    <property type="evidence" value="ECO:0007669"/>
    <property type="project" value="UniProtKB-EC"/>
</dbReference>
<dbReference type="Pfam" id="PF01451">
    <property type="entry name" value="LMWPc"/>
    <property type="match status" value="1"/>
</dbReference>
<comment type="caution">
    <text evidence="6">The sequence shown here is derived from an EMBL/GenBank/DDBJ whole genome shotgun (WGS) entry which is preliminary data.</text>
</comment>
<keyword evidence="3" id="KW-0904">Protein phosphatase</keyword>
<dbReference type="EC" id="3.1.3.48" evidence="6"/>
<dbReference type="RefSeq" id="WP_205003310.1">
    <property type="nucleotide sequence ID" value="NZ_JAFBER010000008.1"/>
</dbReference>
<gene>
    <name evidence="6" type="ORF">JOD45_001583</name>
</gene>
<keyword evidence="2 6" id="KW-0378">Hydrolase</keyword>
<dbReference type="InterPro" id="IPR036196">
    <property type="entry name" value="Ptyr_pPase_sf"/>
</dbReference>
<proteinExistence type="inferred from homology"/>
<comment type="similarity">
    <text evidence="1">Belongs to the low molecular weight phosphotyrosine protein phosphatase family.</text>
</comment>
<evidence type="ECO:0000259" key="5">
    <source>
        <dbReference type="SMART" id="SM00226"/>
    </source>
</evidence>
<dbReference type="Gene3D" id="3.40.50.2300">
    <property type="match status" value="1"/>
</dbReference>
<dbReference type="SUPFAM" id="SSF52788">
    <property type="entry name" value="Phosphotyrosine protein phosphatases I"/>
    <property type="match status" value="1"/>
</dbReference>
<feature type="domain" description="Phosphotyrosine protein phosphatase I" evidence="5">
    <location>
        <begin position="2"/>
        <end position="205"/>
    </location>
</feature>
<dbReference type="InterPro" id="IPR023485">
    <property type="entry name" value="Ptyr_pPase"/>
</dbReference>